<reference evidence="2 3" key="1">
    <citation type="submission" date="2018-02" db="EMBL/GenBank/DDBJ databases">
        <title>Draft genome sequence of Mycobacterium virginiense isolated from mud of a swine farm in Japan.</title>
        <authorList>
            <person name="Ohya K."/>
        </authorList>
    </citation>
    <scope>NUCLEOTIDE SEQUENCE [LARGE SCALE GENOMIC DNA]</scope>
    <source>
        <strain evidence="2 3">GF75</strain>
    </source>
</reference>
<dbReference type="AlphaFoldDB" id="A0A9X7NZH2"/>
<dbReference type="GO" id="GO:0016787">
    <property type="term" value="F:hydrolase activity"/>
    <property type="evidence" value="ECO:0007669"/>
    <property type="project" value="UniProtKB-KW"/>
</dbReference>
<sequence>MPAPHALPPGIVNERGMQVKTILVARSISEAFPQIHDMIGVRPDGQRWHPSGLAIDVMIPNAGSPEGIALGDEIVAYVRQNAGRFAMQDAIWRGTYYTPAGPSGGGNGHYDHVHITTFGGGYPNGNEEYLREEAGPPPS</sequence>
<proteinExistence type="predicted"/>
<gene>
    <name evidence="2" type="ORF">C5U48_06590</name>
</gene>
<dbReference type="Pfam" id="PF26571">
    <property type="entry name" value="VldE"/>
    <property type="match status" value="1"/>
</dbReference>
<dbReference type="Proteomes" id="UP000237911">
    <property type="component" value="Unassembled WGS sequence"/>
</dbReference>
<evidence type="ECO:0000313" key="3">
    <source>
        <dbReference type="Proteomes" id="UP000237911"/>
    </source>
</evidence>
<feature type="domain" description="ARB-07466-like C-terminal" evidence="1">
    <location>
        <begin position="14"/>
        <end position="114"/>
    </location>
</feature>
<comment type="caution">
    <text evidence="2">The sequence shown here is derived from an EMBL/GenBank/DDBJ whole genome shotgun (WGS) entry which is preliminary data.</text>
</comment>
<keyword evidence="2" id="KW-0378">Hydrolase</keyword>
<protein>
    <submittedName>
        <fullName evidence="2">Glycoside hydrolase</fullName>
    </submittedName>
</protein>
<evidence type="ECO:0000313" key="2">
    <source>
        <dbReference type="EMBL" id="PQM53063.1"/>
    </source>
</evidence>
<name>A0A9X7NZH2_9MYCO</name>
<keyword evidence="3" id="KW-1185">Reference proteome</keyword>
<dbReference type="EMBL" id="PUEV01000018">
    <property type="protein sequence ID" value="PQM53063.1"/>
    <property type="molecule type" value="Genomic_DNA"/>
</dbReference>
<dbReference type="InterPro" id="IPR058593">
    <property type="entry name" value="ARB_07466-like_C"/>
</dbReference>
<organism evidence="2 3">
    <name type="scientific">Mycolicibacter virginiensis</name>
    <dbReference type="NCBI Taxonomy" id="1795032"/>
    <lineage>
        <taxon>Bacteria</taxon>
        <taxon>Bacillati</taxon>
        <taxon>Actinomycetota</taxon>
        <taxon>Actinomycetes</taxon>
        <taxon>Mycobacteriales</taxon>
        <taxon>Mycobacteriaceae</taxon>
        <taxon>Mycolicibacter</taxon>
    </lineage>
</organism>
<evidence type="ECO:0000259" key="1">
    <source>
        <dbReference type="Pfam" id="PF26571"/>
    </source>
</evidence>
<accession>A0A9X7NZH2</accession>